<proteinExistence type="inferred from homology"/>
<dbReference type="eggNOG" id="COG2602">
    <property type="taxonomic scope" value="Bacteria"/>
</dbReference>
<dbReference type="SUPFAM" id="SSF56601">
    <property type="entry name" value="beta-lactamase/transpeptidase-like"/>
    <property type="match status" value="1"/>
</dbReference>
<dbReference type="InterPro" id="IPR012338">
    <property type="entry name" value="Beta-lactam/transpept-like"/>
</dbReference>
<dbReference type="PANTHER" id="PTHR34978">
    <property type="entry name" value="POSSIBLE SENSOR-TRANSDUCER PROTEIN BLAR"/>
    <property type="match status" value="1"/>
</dbReference>
<dbReference type="NCBIfam" id="NF000326">
    <property type="entry name" value="blaR1_generic"/>
    <property type="match status" value="1"/>
</dbReference>
<dbReference type="InterPro" id="IPR001460">
    <property type="entry name" value="PCN-bd_Tpept"/>
</dbReference>
<comment type="caution">
    <text evidence="5">The sequence shown here is derived from an EMBL/GenBank/DDBJ whole genome shotgun (WGS) entry which is preliminary data.</text>
</comment>
<dbReference type="PANTHER" id="PTHR34978:SF3">
    <property type="entry name" value="SLR0241 PROTEIN"/>
    <property type="match status" value="1"/>
</dbReference>
<dbReference type="STRING" id="333138.LQ50_02765"/>
<dbReference type="Proteomes" id="UP000030832">
    <property type="component" value="Unassembled WGS sequence"/>
</dbReference>
<feature type="domain" description="Peptidase M56" evidence="4">
    <location>
        <begin position="10"/>
        <end position="308"/>
    </location>
</feature>
<comment type="similarity">
    <text evidence="1">Belongs to the peptidase M56 family.</text>
</comment>
<organism evidence="5 6">
    <name type="scientific">Halalkalibacter okhensis</name>
    <dbReference type="NCBI Taxonomy" id="333138"/>
    <lineage>
        <taxon>Bacteria</taxon>
        <taxon>Bacillati</taxon>
        <taxon>Bacillota</taxon>
        <taxon>Bacilli</taxon>
        <taxon>Bacillales</taxon>
        <taxon>Bacillaceae</taxon>
        <taxon>Halalkalibacter</taxon>
    </lineage>
</organism>
<evidence type="ECO:0000256" key="1">
    <source>
        <dbReference type="ARBA" id="ARBA00011075"/>
    </source>
</evidence>
<protein>
    <submittedName>
        <fullName evidence="5">Regulatory protein</fullName>
    </submittedName>
</protein>
<dbReference type="InterPro" id="IPR008756">
    <property type="entry name" value="Peptidase_M56"/>
</dbReference>
<dbReference type="OrthoDB" id="9762883at2"/>
<evidence type="ECO:0000313" key="5">
    <source>
        <dbReference type="EMBL" id="KHF41638.1"/>
    </source>
</evidence>
<name>A0A0B0IGA5_9BACI</name>
<gene>
    <name evidence="5" type="ORF">LQ50_02765</name>
</gene>
<dbReference type="InterPro" id="IPR052173">
    <property type="entry name" value="Beta-lactam_resp_regulator"/>
</dbReference>
<feature type="domain" description="Penicillin-binding protein transpeptidase" evidence="3">
    <location>
        <begin position="371"/>
        <end position="587"/>
    </location>
</feature>
<feature type="transmembrane region" description="Helical" evidence="2">
    <location>
        <begin position="224"/>
        <end position="246"/>
    </location>
</feature>
<keyword evidence="2" id="KW-1133">Transmembrane helix</keyword>
<evidence type="ECO:0000313" key="6">
    <source>
        <dbReference type="Proteomes" id="UP000030832"/>
    </source>
</evidence>
<evidence type="ECO:0000256" key="2">
    <source>
        <dbReference type="SAM" id="Phobius"/>
    </source>
</evidence>
<dbReference type="AlphaFoldDB" id="A0A0B0IGA5"/>
<feature type="transmembrane region" description="Helical" evidence="2">
    <location>
        <begin position="38"/>
        <end position="59"/>
    </location>
</feature>
<feature type="transmembrane region" description="Helical" evidence="2">
    <location>
        <begin position="6"/>
        <end position="26"/>
    </location>
</feature>
<sequence>MGDSFFSHFLISNLYLAILLGTILLLKKLIKSQITVNAHYYISVLALFTLITPFVPYHLLKVNSLMGWITDFRATSLILPDFTFLSSSSENQIQRTNWLQDFSMTVEQSWFDKVDSTLFALWVMGICILFLVILFSNLLIWKIKRSLQVVQDHELLMLLTQCKEEFGFYKRISFGYSSLVKSPITFGLFRPFIVLPKDMSMLSIDEMRCVFLHEVYHCKRKDVLINYAVALAKMMYWFNPVVWYFLRGLKTEMEISCDYEVLKSLNPDSHLQYGKVILKFASVQSPSMLVASEMSSSFKQVKKRIVTIANYQVETKSLKTKSMLVISGVLALLVTSSPSFSALAVNHDHHSITNMNIAEEDYSRFFEEFSGTAVLYDAKEDQYRIYNQEESMTRYIPASTYKIYNSLFALQSGIISQGNSDLPWDGTIYQYEEWNQDQDLLSAMKSSASWYFHELDQQIGAEMLRDYYQHIQYGNTQVKDVSSYWLDGTLKISPVEQVNVLKDFYYNEFMFEPVNIQTIKDSLFLEEAGGNRLFGKTGTVVIDGEHIGWFVGYLEAADHTTFFAVYIEGDKQASGSSAAEVALSILEEEGLYVSQ</sequence>
<dbReference type="Pfam" id="PF05569">
    <property type="entry name" value="Peptidase_M56"/>
    <property type="match status" value="1"/>
</dbReference>
<dbReference type="CDD" id="cd07341">
    <property type="entry name" value="M56_BlaR1_MecR1_like"/>
    <property type="match status" value="1"/>
</dbReference>
<keyword evidence="2" id="KW-0812">Transmembrane</keyword>
<dbReference type="MEROPS" id="M56.003"/>
<keyword evidence="2" id="KW-0472">Membrane</keyword>
<evidence type="ECO:0000259" key="4">
    <source>
        <dbReference type="Pfam" id="PF05569"/>
    </source>
</evidence>
<dbReference type="RefSeq" id="WP_034625777.1">
    <property type="nucleotide sequence ID" value="NZ_JRJU01000002.1"/>
</dbReference>
<dbReference type="GO" id="GO:0008658">
    <property type="term" value="F:penicillin binding"/>
    <property type="evidence" value="ECO:0007669"/>
    <property type="project" value="InterPro"/>
</dbReference>
<accession>A0A0B0IGA5</accession>
<dbReference type="Gene3D" id="3.40.710.10">
    <property type="entry name" value="DD-peptidase/beta-lactamase superfamily"/>
    <property type="match status" value="1"/>
</dbReference>
<feature type="transmembrane region" description="Helical" evidence="2">
    <location>
        <begin position="119"/>
        <end position="141"/>
    </location>
</feature>
<evidence type="ECO:0000259" key="3">
    <source>
        <dbReference type="Pfam" id="PF00905"/>
    </source>
</evidence>
<dbReference type="Pfam" id="PF00905">
    <property type="entry name" value="Transpeptidase"/>
    <property type="match status" value="1"/>
</dbReference>
<reference evidence="5 6" key="1">
    <citation type="submission" date="2014-09" db="EMBL/GenBank/DDBJ databases">
        <title>Genome sequencing and annotation of Bacillus Okhensis strain Kh10-101T.</title>
        <authorList>
            <person name="Prakash J.S."/>
        </authorList>
    </citation>
    <scope>NUCLEOTIDE SEQUENCE [LARGE SCALE GENOMIC DNA]</scope>
    <source>
        <strain evidence="6">Kh10-101T</strain>
    </source>
</reference>
<keyword evidence="6" id="KW-1185">Reference proteome</keyword>
<dbReference type="EMBL" id="JRJU01000002">
    <property type="protein sequence ID" value="KHF41638.1"/>
    <property type="molecule type" value="Genomic_DNA"/>
</dbReference>
<dbReference type="eggNOG" id="COG4219">
    <property type="taxonomic scope" value="Bacteria"/>
</dbReference>